<accession>A0A1C7M6F2</accession>
<proteinExistence type="predicted"/>
<keyword evidence="2" id="KW-1185">Reference proteome</keyword>
<reference evidence="1 2" key="1">
    <citation type="submission" date="2016-03" db="EMBL/GenBank/DDBJ databases">
        <title>Whole genome sequencing of Grifola frondosa 9006-11.</title>
        <authorList>
            <person name="Min B."/>
            <person name="Park H."/>
            <person name="Kim J.-G."/>
            <person name="Cho H."/>
            <person name="Oh Y.-L."/>
            <person name="Kong W.-S."/>
            <person name="Choi I.-G."/>
        </authorList>
    </citation>
    <scope>NUCLEOTIDE SEQUENCE [LARGE SCALE GENOMIC DNA]</scope>
    <source>
        <strain evidence="1 2">9006-11</strain>
    </source>
</reference>
<organism evidence="1 2">
    <name type="scientific">Grifola frondosa</name>
    <name type="common">Maitake</name>
    <name type="synonym">Polyporus frondosus</name>
    <dbReference type="NCBI Taxonomy" id="5627"/>
    <lineage>
        <taxon>Eukaryota</taxon>
        <taxon>Fungi</taxon>
        <taxon>Dikarya</taxon>
        <taxon>Basidiomycota</taxon>
        <taxon>Agaricomycotina</taxon>
        <taxon>Agaricomycetes</taxon>
        <taxon>Polyporales</taxon>
        <taxon>Grifolaceae</taxon>
        <taxon>Grifola</taxon>
    </lineage>
</organism>
<evidence type="ECO:0000313" key="1">
    <source>
        <dbReference type="EMBL" id="OBZ71976.1"/>
    </source>
</evidence>
<protein>
    <submittedName>
        <fullName evidence="1">Uncharacterized protein</fullName>
    </submittedName>
</protein>
<dbReference type="Proteomes" id="UP000092993">
    <property type="component" value="Unassembled WGS sequence"/>
</dbReference>
<gene>
    <name evidence="1" type="ORF">A0H81_08137</name>
</gene>
<name>A0A1C7M6F2_GRIFR</name>
<evidence type="ECO:0000313" key="2">
    <source>
        <dbReference type="Proteomes" id="UP000092993"/>
    </source>
</evidence>
<dbReference type="EMBL" id="LUGG01000010">
    <property type="protein sequence ID" value="OBZ71976.1"/>
    <property type="molecule type" value="Genomic_DNA"/>
</dbReference>
<dbReference type="AlphaFoldDB" id="A0A1C7M6F2"/>
<comment type="caution">
    <text evidence="1">The sequence shown here is derived from an EMBL/GenBank/DDBJ whole genome shotgun (WGS) entry which is preliminary data.</text>
</comment>
<sequence length="246" mass="27483">MPAHASCRQCDLVASRKARLHTYAHGEQNIGIQLVINNEMCIMFAQKQYSGNSPCISSGIERLMSLITGRIYHFRVCKEDVMLVPMDGRTVRYNGAFAPALYSTVANSDLVGRDLQTSAEGAFTEPSRMNLSATETFSDNIMFAYAKKVSKDRWQSRLNLLRSRSRVTLSQFRSRLDGHYHSRSSPLLVILLISDVVMISHHISRQNLLSGLCMVFQCTPTLHAPGFGFAFELVTQSAALLAIIDF</sequence>